<sequence>MAALAIRNEQSQIVTISAKLIFYGTQATNELAKKIATEIRDMYHEPKAFVNLNGTVYEVHMRIEYEVFSFEEVIPLAFKNTNFRYNFIRLEAQNHVTRSFMGFGLGDNVGHWITSDNLGDSTTAAHEFGHALGLDHPERYDFRGLGNPGIMAPRGTIVDAHLQWNPAVAAGEYGGTLKPFHRRVQAYEIEAIFNNLDFDSNGYAEIGHLSNVLFTENGDPLNIIF</sequence>
<dbReference type="KEGG" id="run:DR864_12340"/>
<accession>A0A344TIL5</accession>
<dbReference type="Proteomes" id="UP000251993">
    <property type="component" value="Chromosome"/>
</dbReference>
<keyword evidence="2" id="KW-1185">Reference proteome</keyword>
<dbReference type="AlphaFoldDB" id="A0A344TIL5"/>
<dbReference type="GO" id="GO:0008237">
    <property type="term" value="F:metallopeptidase activity"/>
    <property type="evidence" value="ECO:0007669"/>
    <property type="project" value="InterPro"/>
</dbReference>
<proteinExistence type="predicted"/>
<dbReference type="InterPro" id="IPR024079">
    <property type="entry name" value="MetalloPept_cat_dom_sf"/>
</dbReference>
<dbReference type="SUPFAM" id="SSF55486">
    <property type="entry name" value="Metalloproteases ('zincins'), catalytic domain"/>
    <property type="match status" value="1"/>
</dbReference>
<name>A0A344TIL5_9BACT</name>
<dbReference type="OrthoDB" id="939700at2"/>
<protein>
    <submittedName>
        <fullName evidence="1">Peptidase M10</fullName>
    </submittedName>
</protein>
<evidence type="ECO:0000313" key="1">
    <source>
        <dbReference type="EMBL" id="AXE18486.1"/>
    </source>
</evidence>
<dbReference type="EMBL" id="CP030850">
    <property type="protein sequence ID" value="AXE18486.1"/>
    <property type="molecule type" value="Genomic_DNA"/>
</dbReference>
<organism evidence="1 2">
    <name type="scientific">Runella rosea</name>
    <dbReference type="NCBI Taxonomy" id="2259595"/>
    <lineage>
        <taxon>Bacteria</taxon>
        <taxon>Pseudomonadati</taxon>
        <taxon>Bacteroidota</taxon>
        <taxon>Cytophagia</taxon>
        <taxon>Cytophagales</taxon>
        <taxon>Spirosomataceae</taxon>
        <taxon>Runella</taxon>
    </lineage>
</organism>
<dbReference type="RefSeq" id="WP_114067269.1">
    <property type="nucleotide sequence ID" value="NZ_CP030850.1"/>
</dbReference>
<reference evidence="1 2" key="1">
    <citation type="submission" date="2018-07" db="EMBL/GenBank/DDBJ databases">
        <title>Genome sequencing of Runella.</title>
        <authorList>
            <person name="Baek M.-G."/>
            <person name="Yi H."/>
        </authorList>
    </citation>
    <scope>NUCLEOTIDE SEQUENCE [LARGE SCALE GENOMIC DNA]</scope>
    <source>
        <strain evidence="1 2">HYN0085</strain>
    </source>
</reference>
<gene>
    <name evidence="1" type="ORF">DR864_12340</name>
</gene>
<dbReference type="Gene3D" id="3.40.390.10">
    <property type="entry name" value="Collagenase (Catalytic Domain)"/>
    <property type="match status" value="1"/>
</dbReference>
<evidence type="ECO:0000313" key="2">
    <source>
        <dbReference type="Proteomes" id="UP000251993"/>
    </source>
</evidence>